<dbReference type="STRING" id="1461322.OJ16_16320"/>
<dbReference type="AlphaFoldDB" id="A0A0C2NJ10"/>
<dbReference type="RefSeq" id="WP_040992300.1">
    <property type="nucleotide sequence ID" value="NZ_JTKH01000024.1"/>
</dbReference>
<gene>
    <name evidence="1" type="ORF">OJ16_16320</name>
</gene>
<evidence type="ECO:0000313" key="1">
    <source>
        <dbReference type="EMBL" id="KII76360.1"/>
    </source>
</evidence>
<evidence type="ECO:0000313" key="2">
    <source>
        <dbReference type="Proteomes" id="UP000031672"/>
    </source>
</evidence>
<dbReference type="OrthoDB" id="555504at2"/>
<dbReference type="Proteomes" id="UP000031672">
    <property type="component" value="Unassembled WGS sequence"/>
</dbReference>
<accession>A0A0C2NJ10</accession>
<name>A0A0C2NJ10_9VIBR</name>
<dbReference type="Pfam" id="PF11964">
    <property type="entry name" value="SpoIIAA-like"/>
    <property type="match status" value="1"/>
</dbReference>
<dbReference type="Gene3D" id="3.40.50.10600">
    <property type="entry name" value="SpoIIaa-like domains"/>
    <property type="match status" value="1"/>
</dbReference>
<dbReference type="InterPro" id="IPR036513">
    <property type="entry name" value="STAS_dom_sf"/>
</dbReference>
<comment type="caution">
    <text evidence="1">The sequence shown here is derived from an EMBL/GenBank/DDBJ whole genome shotgun (WGS) entry which is preliminary data.</text>
</comment>
<dbReference type="InterPro" id="IPR038396">
    <property type="entry name" value="SpoIIAA-like_sf"/>
</dbReference>
<accession>A0A0C2NVF3</accession>
<keyword evidence="2" id="KW-1185">Reference proteome</keyword>
<dbReference type="SUPFAM" id="SSF52091">
    <property type="entry name" value="SpoIIaa-like"/>
    <property type="match status" value="1"/>
</dbReference>
<proteinExistence type="predicted"/>
<dbReference type="InterPro" id="IPR021866">
    <property type="entry name" value="SpoIIAA-like"/>
</dbReference>
<organism evidence="1 2">
    <name type="scientific">Vibrio renipiscarius</name>
    <dbReference type="NCBI Taxonomy" id="1461322"/>
    <lineage>
        <taxon>Bacteria</taxon>
        <taxon>Pseudomonadati</taxon>
        <taxon>Pseudomonadota</taxon>
        <taxon>Gammaproteobacteria</taxon>
        <taxon>Vibrionales</taxon>
        <taxon>Vibrionaceae</taxon>
        <taxon>Vibrio</taxon>
    </lineage>
</organism>
<dbReference type="EMBL" id="JTKH01000024">
    <property type="protein sequence ID" value="KII76360.1"/>
    <property type="molecule type" value="Genomic_DNA"/>
</dbReference>
<evidence type="ECO:0008006" key="3">
    <source>
        <dbReference type="Google" id="ProtNLM"/>
    </source>
</evidence>
<reference evidence="1 2" key="1">
    <citation type="submission" date="2014-11" db="EMBL/GenBank/DDBJ databases">
        <title>Draft Genome Sequence of Vibrio piscirenalis strains CECT 8603T and CECT 8604, two marine Gammaproteobacterium isolated from cultured gilthead sea bream (Sparus aurata).</title>
        <authorList>
            <person name="Arahal D.R."/>
            <person name="Rodrigo-Torres L."/>
            <person name="Lucena T."/>
            <person name="Pujalte M.J."/>
        </authorList>
    </citation>
    <scope>NUCLEOTIDE SEQUENCE [LARGE SCALE GENOMIC DNA]</scope>
    <source>
        <strain evidence="1 2">DCR 1-4-2</strain>
    </source>
</reference>
<protein>
    <recommendedName>
        <fullName evidence="3">STAS/SEC14 domain-containing protein</fullName>
    </recommendedName>
</protein>
<sequence>MNKHGISIGLDRVDDDVFLSIKAVGKLTHDDYQRLVPMLDAALAKIEQPKVKVFFDATEFEGWELRAAWDDFKLGMSHGSEFDRVALYGSHGWQEWAAKVGSWFINGDIRSFEEYDEAVAWLMDGEQ</sequence>